<feature type="domain" description="Cysteine-rich" evidence="6">
    <location>
        <begin position="91"/>
        <end position="151"/>
    </location>
</feature>
<evidence type="ECO:0000256" key="5">
    <source>
        <dbReference type="ARBA" id="ARBA00023014"/>
    </source>
</evidence>
<dbReference type="AlphaFoldDB" id="T0ZK54"/>
<gene>
    <name evidence="7" type="ORF">B2A_14241</name>
</gene>
<dbReference type="GO" id="GO:0016491">
    <property type="term" value="F:oxidoreductase activity"/>
    <property type="evidence" value="ECO:0007669"/>
    <property type="project" value="UniProtKB-KW"/>
</dbReference>
<reference evidence="7" key="1">
    <citation type="submission" date="2013-08" db="EMBL/GenBank/DDBJ databases">
        <authorList>
            <person name="Mendez C."/>
            <person name="Richter M."/>
            <person name="Ferrer M."/>
            <person name="Sanchez J."/>
        </authorList>
    </citation>
    <scope>NUCLEOTIDE SEQUENCE</scope>
</reference>
<evidence type="ECO:0000313" key="7">
    <source>
        <dbReference type="EMBL" id="EQD30205.1"/>
    </source>
</evidence>
<accession>T0ZK54</accession>
<dbReference type="InterPro" id="IPR004017">
    <property type="entry name" value="Cys_rich_dom"/>
</dbReference>
<sequence length="154" mass="17837">SLEKCTGDPARRTGNEYLADMMIRQNVETFKEKKIHKVITACPHCFNSLKNEYKEYGIELEVYHHSEYINRLISDKKISVKALVSDSDEKYTYHDSCYLGRYNKIYDAPREIIGSFTSNYEEMEKNKSKALCCGAGGGRLWMQETEGTMVSHKR</sequence>
<dbReference type="GO" id="GO:0051539">
    <property type="term" value="F:4 iron, 4 sulfur cluster binding"/>
    <property type="evidence" value="ECO:0007669"/>
    <property type="project" value="UniProtKB-KW"/>
</dbReference>
<dbReference type="Pfam" id="PF02754">
    <property type="entry name" value="CCG"/>
    <property type="match status" value="2"/>
</dbReference>
<evidence type="ECO:0000256" key="3">
    <source>
        <dbReference type="ARBA" id="ARBA00023002"/>
    </source>
</evidence>
<dbReference type="PANTHER" id="PTHR43255:SF1">
    <property type="entry name" value="IRON-SULFUR-BINDING OXIDOREDUCTASE FADF-RELATED"/>
    <property type="match status" value="1"/>
</dbReference>
<evidence type="ECO:0000256" key="1">
    <source>
        <dbReference type="ARBA" id="ARBA00022485"/>
    </source>
</evidence>
<feature type="domain" description="Cysteine-rich" evidence="6">
    <location>
        <begin position="3"/>
        <end position="50"/>
    </location>
</feature>
<evidence type="ECO:0000259" key="6">
    <source>
        <dbReference type="Pfam" id="PF02754"/>
    </source>
</evidence>
<keyword evidence="4" id="KW-0408">Iron</keyword>
<name>T0ZK54_9ZZZZ</name>
<keyword evidence="1" id="KW-0004">4Fe-4S</keyword>
<keyword evidence="2" id="KW-0479">Metal-binding</keyword>
<protein>
    <recommendedName>
        <fullName evidence="6">Cysteine-rich domain-containing protein</fullName>
    </recommendedName>
</protein>
<feature type="non-terminal residue" evidence="7">
    <location>
        <position position="154"/>
    </location>
</feature>
<keyword evidence="3" id="KW-0560">Oxidoreductase</keyword>
<comment type="caution">
    <text evidence="7">The sequence shown here is derived from an EMBL/GenBank/DDBJ whole genome shotgun (WGS) entry which is preliminary data.</text>
</comment>
<dbReference type="EMBL" id="AUZZ01010324">
    <property type="protein sequence ID" value="EQD30205.1"/>
    <property type="molecule type" value="Genomic_DNA"/>
</dbReference>
<evidence type="ECO:0000256" key="2">
    <source>
        <dbReference type="ARBA" id="ARBA00022723"/>
    </source>
</evidence>
<organism evidence="7">
    <name type="scientific">mine drainage metagenome</name>
    <dbReference type="NCBI Taxonomy" id="410659"/>
    <lineage>
        <taxon>unclassified sequences</taxon>
        <taxon>metagenomes</taxon>
        <taxon>ecological metagenomes</taxon>
    </lineage>
</organism>
<evidence type="ECO:0000256" key="4">
    <source>
        <dbReference type="ARBA" id="ARBA00023004"/>
    </source>
</evidence>
<feature type="non-terminal residue" evidence="7">
    <location>
        <position position="1"/>
    </location>
</feature>
<dbReference type="PANTHER" id="PTHR43255">
    <property type="entry name" value="IRON-SULFUR-BINDING OXIDOREDUCTASE FADF-RELATED-RELATED"/>
    <property type="match status" value="1"/>
</dbReference>
<dbReference type="GO" id="GO:0005886">
    <property type="term" value="C:plasma membrane"/>
    <property type="evidence" value="ECO:0007669"/>
    <property type="project" value="TreeGrafter"/>
</dbReference>
<dbReference type="InterPro" id="IPR051460">
    <property type="entry name" value="HdrC_iron-sulfur_subunit"/>
</dbReference>
<reference evidence="7" key="2">
    <citation type="journal article" date="2014" name="ISME J.">
        <title>Microbial stratification in low pH oxic and suboxic macroscopic growths along an acid mine drainage.</title>
        <authorList>
            <person name="Mendez-Garcia C."/>
            <person name="Mesa V."/>
            <person name="Sprenger R.R."/>
            <person name="Richter M."/>
            <person name="Diez M.S."/>
            <person name="Solano J."/>
            <person name="Bargiela R."/>
            <person name="Golyshina O.V."/>
            <person name="Manteca A."/>
            <person name="Ramos J.L."/>
            <person name="Gallego J.R."/>
            <person name="Llorente I."/>
            <person name="Martins Dos Santos V.A."/>
            <person name="Jensen O.N."/>
            <person name="Pelaez A.I."/>
            <person name="Sanchez J."/>
            <person name="Ferrer M."/>
        </authorList>
    </citation>
    <scope>NUCLEOTIDE SEQUENCE</scope>
</reference>
<proteinExistence type="predicted"/>
<dbReference type="GO" id="GO:0046872">
    <property type="term" value="F:metal ion binding"/>
    <property type="evidence" value="ECO:0007669"/>
    <property type="project" value="UniProtKB-KW"/>
</dbReference>
<keyword evidence="5" id="KW-0411">Iron-sulfur</keyword>